<feature type="binding site" evidence="3">
    <location>
        <position position="61"/>
    </location>
    <ligand>
        <name>Mg(2+)</name>
        <dbReference type="ChEBI" id="CHEBI:18420"/>
        <label>1</label>
    </ligand>
</feature>
<evidence type="ECO:0000313" key="4">
    <source>
        <dbReference type="EMBL" id="ALD66522.1"/>
    </source>
</evidence>
<dbReference type="STRING" id="362837.SCANT_v1c06160"/>
<comment type="cofactor">
    <cofactor evidence="3">
        <name>Mg(2+)</name>
        <dbReference type="ChEBI" id="CHEBI:18420"/>
    </cofactor>
    <text evidence="3">Binds 2 magnesium ions per subunit.</text>
</comment>
<proteinExistence type="inferred from homology"/>
<gene>
    <name evidence="4" type="primary">draG</name>
    <name evidence="4" type="ORF">SCANT_v1c06160</name>
</gene>
<dbReference type="OrthoDB" id="9761704at2"/>
<dbReference type="Proteomes" id="UP000063919">
    <property type="component" value="Chromosome"/>
</dbReference>
<keyword evidence="5" id="KW-1185">Reference proteome</keyword>
<keyword evidence="3" id="KW-0460">Magnesium</keyword>
<feature type="binding site" evidence="3">
    <location>
        <position position="60"/>
    </location>
    <ligand>
        <name>Mg(2+)</name>
        <dbReference type="ChEBI" id="CHEBI:18420"/>
        <label>1</label>
    </ligand>
</feature>
<name>A0A0M4JSI1_9MOLU</name>
<organism evidence="4 5">
    <name type="scientific">Spiroplasma cantharicola</name>
    <dbReference type="NCBI Taxonomy" id="362837"/>
    <lineage>
        <taxon>Bacteria</taxon>
        <taxon>Bacillati</taxon>
        <taxon>Mycoplasmatota</taxon>
        <taxon>Mollicutes</taxon>
        <taxon>Entomoplasmatales</taxon>
        <taxon>Spiroplasmataceae</taxon>
        <taxon>Spiroplasma</taxon>
    </lineage>
</organism>
<comment type="similarity">
    <text evidence="1">Belongs to the ADP-ribosylglycohydrolase family.</text>
</comment>
<accession>A0A0M4JSI1</accession>
<dbReference type="PANTHER" id="PTHR16222">
    <property type="entry name" value="ADP-RIBOSYLGLYCOHYDROLASE"/>
    <property type="match status" value="1"/>
</dbReference>
<dbReference type="PANTHER" id="PTHR16222:SF24">
    <property type="entry name" value="ADP-RIBOSYLHYDROLASE ARH3"/>
    <property type="match status" value="1"/>
</dbReference>
<dbReference type="InterPro" id="IPR036705">
    <property type="entry name" value="Ribosyl_crysJ1_sf"/>
</dbReference>
<dbReference type="InterPro" id="IPR050792">
    <property type="entry name" value="ADP-ribosylglycohydrolase"/>
</dbReference>
<feature type="binding site" evidence="3">
    <location>
        <position position="62"/>
    </location>
    <ligand>
        <name>Mg(2+)</name>
        <dbReference type="ChEBI" id="CHEBI:18420"/>
        <label>1</label>
    </ligand>
</feature>
<dbReference type="RefSeq" id="WP_053946677.1">
    <property type="nucleotide sequence ID" value="NZ_CP012622.1"/>
</dbReference>
<dbReference type="PATRIC" id="fig|362837.3.peg.629"/>
<evidence type="ECO:0000256" key="2">
    <source>
        <dbReference type="ARBA" id="ARBA00022801"/>
    </source>
</evidence>
<evidence type="ECO:0000313" key="5">
    <source>
        <dbReference type="Proteomes" id="UP000063919"/>
    </source>
</evidence>
<evidence type="ECO:0000256" key="1">
    <source>
        <dbReference type="ARBA" id="ARBA00010702"/>
    </source>
</evidence>
<evidence type="ECO:0000256" key="3">
    <source>
        <dbReference type="PIRSR" id="PIRSR605502-1"/>
    </source>
</evidence>
<dbReference type="Gene3D" id="1.10.4080.10">
    <property type="entry name" value="ADP-ribosylation/Crystallin J1"/>
    <property type="match status" value="1"/>
</dbReference>
<feature type="binding site" evidence="3">
    <location>
        <position position="282"/>
    </location>
    <ligand>
        <name>Mg(2+)</name>
        <dbReference type="ChEBI" id="CHEBI:18420"/>
        <label>1</label>
    </ligand>
</feature>
<dbReference type="Pfam" id="PF03747">
    <property type="entry name" value="ADP_ribosyl_GH"/>
    <property type="match status" value="1"/>
</dbReference>
<dbReference type="KEGG" id="scj:SCANT_v1c06160"/>
<feature type="binding site" evidence="3">
    <location>
        <position position="280"/>
    </location>
    <ligand>
        <name>Mg(2+)</name>
        <dbReference type="ChEBI" id="CHEBI:18420"/>
        <label>1</label>
    </ligand>
</feature>
<dbReference type="GO" id="GO:0046872">
    <property type="term" value="F:metal ion binding"/>
    <property type="evidence" value="ECO:0007669"/>
    <property type="project" value="UniProtKB-KW"/>
</dbReference>
<protein>
    <submittedName>
        <fullName evidence="4">ADP-ribosylglycohydrolase</fullName>
    </submittedName>
</protein>
<dbReference type="AlphaFoldDB" id="A0A0M4JSI1"/>
<reference evidence="4 5" key="1">
    <citation type="journal article" date="2015" name="Genome Announc.">
        <title>Complete Genome Sequence of Spiroplasma cantharicola CC-1T (DSM 21588), a Bacterium Isolated from Soldier Beetle (Cantharis carolinus).</title>
        <authorList>
            <person name="Lo W.S."/>
            <person name="Liu P.Y."/>
            <person name="Kuo C.H."/>
        </authorList>
    </citation>
    <scope>NUCLEOTIDE SEQUENCE [LARGE SCALE GENOMIC DNA]</scope>
    <source>
        <strain evidence="4 5">CC-1</strain>
    </source>
</reference>
<keyword evidence="3" id="KW-0479">Metal-binding</keyword>
<dbReference type="GO" id="GO:0016787">
    <property type="term" value="F:hydrolase activity"/>
    <property type="evidence" value="ECO:0007669"/>
    <property type="project" value="UniProtKB-KW"/>
</dbReference>
<dbReference type="EMBL" id="CP012622">
    <property type="protein sequence ID" value="ALD66522.1"/>
    <property type="molecule type" value="Genomic_DNA"/>
</dbReference>
<sequence length="338" mass="37720">MKSKIEGVIYGMAIGDAMGMPSELWGRKKVREFFKGYITEFLDGPQENEIAKNYKKGQFTDDTAQALVILDSLFENNFIPDKKIIAKNLLNWAEQNNAFKKNILGPTSKESLKMIKKNLNPIEITNKALSNGSAMRIAPIGLLFKANQHKDLVDYVFKVSQVTHTSDITISGASIIAMCVNSALYKSDFNEILEDLYVVDKLALDLGSETYSPSMTKRIKLAIDIANRFKGKDIEFINELYDIIGAGVNISESVPTAIAIAYYAKDVNKAAFLAANLAGDTDTIGAMACAICGAYTGVEKIDNNFVKIIKESNEINLNFYIEKIERYWKQKDISKWKL</sequence>
<keyword evidence="2 4" id="KW-0378">Hydrolase</keyword>
<dbReference type="InterPro" id="IPR005502">
    <property type="entry name" value="Ribosyl_crysJ1"/>
</dbReference>
<feature type="binding site" evidence="3">
    <location>
        <position position="283"/>
    </location>
    <ligand>
        <name>Mg(2+)</name>
        <dbReference type="ChEBI" id="CHEBI:18420"/>
        <label>1</label>
    </ligand>
</feature>
<dbReference type="SUPFAM" id="SSF101478">
    <property type="entry name" value="ADP-ribosylglycohydrolase"/>
    <property type="match status" value="1"/>
</dbReference>